<evidence type="ECO:0000313" key="3">
    <source>
        <dbReference type="Proteomes" id="UP000616885"/>
    </source>
</evidence>
<gene>
    <name evidence="2" type="ORF">IM811_012246</name>
</gene>
<feature type="compositionally biased region" description="Basic and acidic residues" evidence="1">
    <location>
        <begin position="12"/>
        <end position="27"/>
    </location>
</feature>
<evidence type="ECO:0000313" key="2">
    <source>
        <dbReference type="EMBL" id="KAF9753488.1"/>
    </source>
</evidence>
<dbReference type="EMBL" id="JADCTT010000004">
    <property type="protein sequence ID" value="KAF9753488.1"/>
    <property type="molecule type" value="Genomic_DNA"/>
</dbReference>
<organism evidence="2 3">
    <name type="scientific">Bionectria ochroleuca</name>
    <name type="common">Gliocladium roseum</name>
    <dbReference type="NCBI Taxonomy" id="29856"/>
    <lineage>
        <taxon>Eukaryota</taxon>
        <taxon>Fungi</taxon>
        <taxon>Dikarya</taxon>
        <taxon>Ascomycota</taxon>
        <taxon>Pezizomycotina</taxon>
        <taxon>Sordariomycetes</taxon>
        <taxon>Hypocreomycetidae</taxon>
        <taxon>Hypocreales</taxon>
        <taxon>Bionectriaceae</taxon>
        <taxon>Clonostachys</taxon>
    </lineage>
</organism>
<dbReference type="AlphaFoldDB" id="A0A8H7ND84"/>
<accession>A0A8H7ND84</accession>
<evidence type="ECO:0000256" key="1">
    <source>
        <dbReference type="SAM" id="MobiDB-lite"/>
    </source>
</evidence>
<dbReference type="PANTHER" id="PTHR37540:SF9">
    <property type="entry name" value="ZN(2)-C6 FUNGAL-TYPE DOMAIN-CONTAINING PROTEIN"/>
    <property type="match status" value="1"/>
</dbReference>
<name>A0A8H7ND84_BIOOC</name>
<comment type="caution">
    <text evidence="2">The sequence shown here is derived from an EMBL/GenBank/DDBJ whole genome shotgun (WGS) entry which is preliminary data.</text>
</comment>
<feature type="region of interest" description="Disordered" evidence="1">
    <location>
        <begin position="1"/>
        <end position="78"/>
    </location>
</feature>
<reference evidence="2" key="1">
    <citation type="submission" date="2020-10" db="EMBL/GenBank/DDBJ databases">
        <title>High-Quality Genome Resource of Clonostachys rosea strain S41 by Oxford Nanopore Long-Read Sequencing.</title>
        <authorList>
            <person name="Wang H."/>
        </authorList>
    </citation>
    <scope>NUCLEOTIDE SEQUENCE</scope>
    <source>
        <strain evidence="2">S41</strain>
    </source>
</reference>
<protein>
    <submittedName>
        <fullName evidence="2">Uncharacterized protein</fullName>
    </submittedName>
</protein>
<dbReference type="Proteomes" id="UP000616885">
    <property type="component" value="Unassembled WGS sequence"/>
</dbReference>
<dbReference type="PANTHER" id="PTHR37540">
    <property type="entry name" value="TRANSCRIPTION FACTOR (ACR-2), PUTATIVE-RELATED-RELATED"/>
    <property type="match status" value="1"/>
</dbReference>
<proteinExistence type="predicted"/>
<sequence>MAQTLSPTENRPFFDRSPLDKANRGSDYDPDNAGRRPPCASTEGNGRQPDRSNADDDEAPRRKKARYSSRPQRFSLYPKMTSQVGNGLSGLPSACEMTPQARTVVHDFMCRVTDSTGYPTLAKLATSASAKKLWFQYMLVDEAYFHCFVALSEACVDLALGKKKESCSSEYRHHLATALRLINSNLSSHEAVSDTNIAGVIALCDVGLIRANLCQAKAYFEGLCRMIKVRGGTGQLQGNPALLQKAQSIDIDLALLGWCPAQLSKSAKELDQIVPIFSVLEVTSPLVNAVRNTDQDVFKAAQDVMKMSRIFNSSVASRKLSADAFHDIVISLCYRLLGIGAISGASKLSNPVARAAHLGLIAFMTTFLPHLSHGRDQMYHVLARKYKAALSNAAFRKSVDPATHLWLLMVAGLSVLEDGELKEWLAPRISEVLDQFGMDEWSFARRLMGKYPWVNSLHDTPGPLSGKSAFLHQQYKTIKGRIPQRLGIHDMTTLNAIDCPPRSFSTKFIVPSNLTTETIPLVV</sequence>